<sequence>MNDFDLLEIANNICITANSKLAERHISVTYKWILIDEDGRGKKMELSPVEQINRTIVYTIHSLKDDSIYIQLREYIENIESIQNMLSCYGDYYGVQPDKIVYRLMESAFLLSERCFDPTRLINALERLIAIINSGLHDIVLIGRLHGVRLESELIEIESDISLIQLDKQAINERQPLITELGTSPTILDYSDSNVEIIIKEQYPISLGYNNMNWQNDLRYKLENTIKSIKLYRHGRFHVDPIRFHSNLIGEMGVNRPAPKFTTDKVVLSTDDIDDLKKAFSIVKNISGDNVLERSFSRFLIGLNEGIPEEQIVDFVIAWESLLQTVNGNSNKAELLYRFSLNGAAILCAVDDNREFTEAMTFMKEVYNIRSTIVHGGDSNSINKNLKNFSFDNLGDLNNELAKLYRNTIFWLSEIEKKERPYHKSFGWELLLRK</sequence>
<dbReference type="AlphaFoldDB" id="A0A2W4XS11"/>
<name>A0A2W4XS11_9CYAN</name>
<proteinExistence type="predicted"/>
<accession>A0A2W4XS11</accession>
<evidence type="ECO:0000313" key="1">
    <source>
        <dbReference type="EMBL" id="PZO38301.1"/>
    </source>
</evidence>
<reference evidence="1 2" key="2">
    <citation type="submission" date="2018-06" db="EMBL/GenBank/DDBJ databases">
        <title>Metagenomic assembly of (sub)arctic Cyanobacteria and their associated microbiome from non-axenic cultures.</title>
        <authorList>
            <person name="Baurain D."/>
        </authorList>
    </citation>
    <scope>NUCLEOTIDE SEQUENCE [LARGE SCALE GENOMIC DNA]</scope>
    <source>
        <strain evidence="1">ULC066bin1</strain>
    </source>
</reference>
<protein>
    <submittedName>
        <fullName evidence="1">Uncharacterized protein</fullName>
    </submittedName>
</protein>
<evidence type="ECO:0000313" key="2">
    <source>
        <dbReference type="Proteomes" id="UP000249467"/>
    </source>
</evidence>
<organism evidence="1 2">
    <name type="scientific">Pseudanabaena frigida</name>
    <dbReference type="NCBI Taxonomy" id="945775"/>
    <lineage>
        <taxon>Bacteria</taxon>
        <taxon>Bacillati</taxon>
        <taxon>Cyanobacteriota</taxon>
        <taxon>Cyanophyceae</taxon>
        <taxon>Pseudanabaenales</taxon>
        <taxon>Pseudanabaenaceae</taxon>
        <taxon>Pseudanabaena</taxon>
    </lineage>
</organism>
<gene>
    <name evidence="1" type="ORF">DCF19_16610</name>
</gene>
<comment type="caution">
    <text evidence="1">The sequence shown here is derived from an EMBL/GenBank/DDBJ whole genome shotgun (WGS) entry which is preliminary data.</text>
</comment>
<dbReference type="EMBL" id="QBML01000024">
    <property type="protein sequence ID" value="PZO38301.1"/>
    <property type="molecule type" value="Genomic_DNA"/>
</dbReference>
<dbReference type="Proteomes" id="UP000249467">
    <property type="component" value="Unassembled WGS sequence"/>
</dbReference>
<reference evidence="1 2" key="1">
    <citation type="submission" date="2018-04" db="EMBL/GenBank/DDBJ databases">
        <authorList>
            <person name="Go L.Y."/>
            <person name="Mitchell J.A."/>
        </authorList>
    </citation>
    <scope>NUCLEOTIDE SEQUENCE [LARGE SCALE GENOMIC DNA]</scope>
    <source>
        <strain evidence="1">ULC066bin1</strain>
    </source>
</reference>